<evidence type="ECO:0000313" key="7">
    <source>
        <dbReference type="EMBL" id="KAL3536473.1"/>
    </source>
</evidence>
<dbReference type="SUPFAM" id="SSF101936">
    <property type="entry name" value="DNA-binding pseudobarrel domain"/>
    <property type="match status" value="1"/>
</dbReference>
<evidence type="ECO:0000256" key="1">
    <source>
        <dbReference type="ARBA" id="ARBA00004123"/>
    </source>
</evidence>
<dbReference type="EMBL" id="JBJUIK010000002">
    <property type="protein sequence ID" value="KAL3536473.1"/>
    <property type="molecule type" value="Genomic_DNA"/>
</dbReference>
<dbReference type="Proteomes" id="UP001630127">
    <property type="component" value="Unassembled WGS sequence"/>
</dbReference>
<evidence type="ECO:0008006" key="9">
    <source>
        <dbReference type="Google" id="ProtNLM"/>
    </source>
</evidence>
<keyword evidence="4" id="KW-0804">Transcription</keyword>
<sequence>MEADQPSLELSLAPPSSSSSSSSSLTLSLSDFKTLPKSSESSTTLTTSTGRRYRPFTLTLLPFPKRIAKRTINFTDVFLPVERPSRSDVGVDDKLCAVTLSVQSSNDQYDFMEWHDNIMINGSRKRFLNSKKQLQGEEGVKKTKMISATAQSITMKTEPYDDDDDEFEGISTGSNDWRIKKRLTSSDVNGSSRLLLPSNQVKQFKSMLQGCHPERGKYVIVWDVDTNSVHDLVLRQWKTKCFVLSRNWKRDFVRRRNLVVNDEVGLFWDQTTSMLQFSVTNKN</sequence>
<keyword evidence="5" id="KW-0539">Nucleus</keyword>
<dbReference type="InterPro" id="IPR015300">
    <property type="entry name" value="DNA-bd_pseudobarrel_sf"/>
</dbReference>
<dbReference type="InterPro" id="IPR051442">
    <property type="entry name" value="B3_domain"/>
</dbReference>
<evidence type="ECO:0000256" key="2">
    <source>
        <dbReference type="ARBA" id="ARBA00023015"/>
    </source>
</evidence>
<evidence type="ECO:0000313" key="8">
    <source>
        <dbReference type="Proteomes" id="UP001630127"/>
    </source>
</evidence>
<dbReference type="Gene3D" id="2.40.330.10">
    <property type="entry name" value="DNA-binding pseudobarrel domain"/>
    <property type="match status" value="1"/>
</dbReference>
<dbReference type="PANTHER" id="PTHR34269:SF11">
    <property type="entry name" value="B3 DOMAIN PROTEIN"/>
    <property type="match status" value="1"/>
</dbReference>
<evidence type="ECO:0000256" key="4">
    <source>
        <dbReference type="ARBA" id="ARBA00023163"/>
    </source>
</evidence>
<dbReference type="InterPro" id="IPR003340">
    <property type="entry name" value="B3_DNA-bd"/>
</dbReference>
<evidence type="ECO:0000256" key="5">
    <source>
        <dbReference type="ARBA" id="ARBA00023242"/>
    </source>
</evidence>
<keyword evidence="2" id="KW-0805">Transcription regulation</keyword>
<dbReference type="GO" id="GO:0003677">
    <property type="term" value="F:DNA binding"/>
    <property type="evidence" value="ECO:0007669"/>
    <property type="project" value="UniProtKB-KW"/>
</dbReference>
<keyword evidence="8" id="KW-1185">Reference proteome</keyword>
<comment type="subcellular location">
    <subcellularLocation>
        <location evidence="1">Nucleus</location>
    </subcellularLocation>
</comment>
<accession>A0ABD3AZD3</accession>
<gene>
    <name evidence="7" type="ORF">ACH5RR_004934</name>
</gene>
<feature type="region of interest" description="Disordered" evidence="6">
    <location>
        <begin position="1"/>
        <end position="25"/>
    </location>
</feature>
<evidence type="ECO:0000256" key="3">
    <source>
        <dbReference type="ARBA" id="ARBA00023125"/>
    </source>
</evidence>
<name>A0ABD3AZD3_9GENT</name>
<dbReference type="GO" id="GO:0005634">
    <property type="term" value="C:nucleus"/>
    <property type="evidence" value="ECO:0007669"/>
    <property type="project" value="UniProtKB-SubCell"/>
</dbReference>
<organism evidence="7 8">
    <name type="scientific">Cinchona calisaya</name>
    <dbReference type="NCBI Taxonomy" id="153742"/>
    <lineage>
        <taxon>Eukaryota</taxon>
        <taxon>Viridiplantae</taxon>
        <taxon>Streptophyta</taxon>
        <taxon>Embryophyta</taxon>
        <taxon>Tracheophyta</taxon>
        <taxon>Spermatophyta</taxon>
        <taxon>Magnoliopsida</taxon>
        <taxon>eudicotyledons</taxon>
        <taxon>Gunneridae</taxon>
        <taxon>Pentapetalae</taxon>
        <taxon>asterids</taxon>
        <taxon>lamiids</taxon>
        <taxon>Gentianales</taxon>
        <taxon>Rubiaceae</taxon>
        <taxon>Cinchonoideae</taxon>
        <taxon>Cinchoneae</taxon>
        <taxon>Cinchona</taxon>
    </lineage>
</organism>
<protein>
    <recommendedName>
        <fullName evidence="9">TF-B3 domain-containing protein</fullName>
    </recommendedName>
</protein>
<dbReference type="CDD" id="cd10017">
    <property type="entry name" value="B3_DNA"/>
    <property type="match status" value="1"/>
</dbReference>
<dbReference type="PANTHER" id="PTHR34269">
    <property type="entry name" value="TRANSCRIPTION FACTOR B3-DOMAIN FAMILY-RELATED"/>
    <property type="match status" value="1"/>
</dbReference>
<reference evidence="7 8" key="1">
    <citation type="submission" date="2024-11" db="EMBL/GenBank/DDBJ databases">
        <title>A near-complete genome assembly of Cinchona calisaya.</title>
        <authorList>
            <person name="Lian D.C."/>
            <person name="Zhao X.W."/>
            <person name="Wei L."/>
        </authorList>
    </citation>
    <scope>NUCLEOTIDE SEQUENCE [LARGE SCALE GENOMIC DNA]</scope>
    <source>
        <tissue evidence="7">Nenye</tissue>
    </source>
</reference>
<dbReference type="AlphaFoldDB" id="A0ABD3AZD3"/>
<proteinExistence type="predicted"/>
<evidence type="ECO:0000256" key="6">
    <source>
        <dbReference type="SAM" id="MobiDB-lite"/>
    </source>
</evidence>
<keyword evidence="3" id="KW-0238">DNA-binding</keyword>
<comment type="caution">
    <text evidence="7">The sequence shown here is derived from an EMBL/GenBank/DDBJ whole genome shotgun (WGS) entry which is preliminary data.</text>
</comment>